<dbReference type="RefSeq" id="WP_378616812.1">
    <property type="nucleotide sequence ID" value="NZ_JBHSAX010000033.1"/>
</dbReference>
<gene>
    <name evidence="3" type="ORF">ACFO0B_30095</name>
</gene>
<dbReference type="Proteomes" id="UP001595696">
    <property type="component" value="Unassembled WGS sequence"/>
</dbReference>
<feature type="domain" description="NADP-dependent oxidoreductase" evidence="2">
    <location>
        <begin position="22"/>
        <end position="325"/>
    </location>
</feature>
<dbReference type="Gene3D" id="3.20.20.100">
    <property type="entry name" value="NADP-dependent oxidoreductase domain"/>
    <property type="match status" value="1"/>
</dbReference>
<dbReference type="PANTHER" id="PTHR43364">
    <property type="entry name" value="NADH-SPECIFIC METHYLGLYOXAL REDUCTASE-RELATED"/>
    <property type="match status" value="1"/>
</dbReference>
<name>A0ABV8E2Z1_9NOCA</name>
<dbReference type="PANTHER" id="PTHR43364:SF4">
    <property type="entry name" value="NAD(P)-LINKED OXIDOREDUCTASE SUPERFAMILY PROTEIN"/>
    <property type="match status" value="1"/>
</dbReference>
<proteinExistence type="predicted"/>
<evidence type="ECO:0000259" key="2">
    <source>
        <dbReference type="Pfam" id="PF00248"/>
    </source>
</evidence>
<keyword evidence="1" id="KW-0560">Oxidoreductase</keyword>
<dbReference type="CDD" id="cd19080">
    <property type="entry name" value="AKR_AKR9A_9B"/>
    <property type="match status" value="1"/>
</dbReference>
<protein>
    <submittedName>
        <fullName evidence="3">Aldo/keto reductase</fullName>
    </submittedName>
</protein>
<organism evidence="3 4">
    <name type="scientific">Nocardia jiangsuensis</name>
    <dbReference type="NCBI Taxonomy" id="1691563"/>
    <lineage>
        <taxon>Bacteria</taxon>
        <taxon>Bacillati</taxon>
        <taxon>Actinomycetota</taxon>
        <taxon>Actinomycetes</taxon>
        <taxon>Mycobacteriales</taxon>
        <taxon>Nocardiaceae</taxon>
        <taxon>Nocardia</taxon>
    </lineage>
</organism>
<comment type="caution">
    <text evidence="3">The sequence shown here is derived from an EMBL/GenBank/DDBJ whole genome shotgun (WGS) entry which is preliminary data.</text>
</comment>
<evidence type="ECO:0000313" key="3">
    <source>
        <dbReference type="EMBL" id="MFC3966259.1"/>
    </source>
</evidence>
<dbReference type="EMBL" id="JBHSAX010000033">
    <property type="protein sequence ID" value="MFC3966259.1"/>
    <property type="molecule type" value="Genomic_DNA"/>
</dbReference>
<keyword evidence="4" id="KW-1185">Reference proteome</keyword>
<dbReference type="InterPro" id="IPR050523">
    <property type="entry name" value="AKR_Detox_Biosynth"/>
</dbReference>
<dbReference type="InterPro" id="IPR036812">
    <property type="entry name" value="NAD(P)_OxRdtase_dom_sf"/>
</dbReference>
<evidence type="ECO:0000256" key="1">
    <source>
        <dbReference type="ARBA" id="ARBA00023002"/>
    </source>
</evidence>
<reference evidence="4" key="1">
    <citation type="journal article" date="2019" name="Int. J. Syst. Evol. Microbiol.">
        <title>The Global Catalogue of Microorganisms (GCM) 10K type strain sequencing project: providing services to taxonomists for standard genome sequencing and annotation.</title>
        <authorList>
            <consortium name="The Broad Institute Genomics Platform"/>
            <consortium name="The Broad Institute Genome Sequencing Center for Infectious Disease"/>
            <person name="Wu L."/>
            <person name="Ma J."/>
        </authorList>
    </citation>
    <scope>NUCLEOTIDE SEQUENCE [LARGE SCALE GENOMIC DNA]</scope>
    <source>
        <strain evidence="4">CGMCC 4.7330</strain>
    </source>
</reference>
<dbReference type="Pfam" id="PF00248">
    <property type="entry name" value="Aldo_ket_red"/>
    <property type="match status" value="1"/>
</dbReference>
<dbReference type="InterPro" id="IPR023210">
    <property type="entry name" value="NADP_OxRdtase_dom"/>
</dbReference>
<dbReference type="SUPFAM" id="SSF51430">
    <property type="entry name" value="NAD(P)-linked oxidoreductase"/>
    <property type="match status" value="1"/>
</dbReference>
<accession>A0ABV8E2Z1</accession>
<sequence>MTDLRALDDYRLLGRSGLRVSPLSLGTMTFGSDWGWGADAAEARTIFDTYVDRGGNFIDTASAYTDGTSERFLGEFAADRRDSLVIATKYTMLRRPGDPNSGGNQRKSMVTSVEASLRNLNTDYLDLLYLHAWDYRTPVEEILRGMDDLVRSGKVLYVGISDAPAWQVSRMQAIADLRGWAPLIALQIEYNLVERTVERELVPMARELGLGVIPWSPLASGVLTGKYSRADLNVEVSADAAGTRRNVAASAGSLTERALGIAEVVREIAREAGYSPARVALAWVLRRPGVTSPIVGARTLDQLTDNLGALEVELSAEQWARLERASAVELGFPHDFLLRPMTQSVTFGDLKVEQRLPVG</sequence>
<evidence type="ECO:0000313" key="4">
    <source>
        <dbReference type="Proteomes" id="UP001595696"/>
    </source>
</evidence>